<dbReference type="EMBL" id="JPLY01000004">
    <property type="protein sequence ID" value="KFC20765.1"/>
    <property type="molecule type" value="Genomic_DNA"/>
</dbReference>
<reference evidence="3 4" key="1">
    <citation type="submission" date="2014-07" db="EMBL/GenBank/DDBJ databases">
        <title>Epilithonimonas lactis LMG 22401 Genome.</title>
        <authorList>
            <person name="Pipes S.E."/>
            <person name="Stropko S.J."/>
        </authorList>
    </citation>
    <scope>NUCLEOTIDE SEQUENCE [LARGE SCALE GENOMIC DNA]</scope>
    <source>
        <strain evidence="3 4">LMG 24401</strain>
    </source>
</reference>
<dbReference type="InterPro" id="IPR032710">
    <property type="entry name" value="NTF2-like_dom_sf"/>
</dbReference>
<keyword evidence="4" id="KW-1185">Reference proteome</keyword>
<comment type="caution">
    <text evidence="3">The sequence shown here is derived from an EMBL/GenBank/DDBJ whole genome shotgun (WGS) entry which is preliminary data.</text>
</comment>
<evidence type="ECO:0000256" key="1">
    <source>
        <dbReference type="SAM" id="SignalP"/>
    </source>
</evidence>
<feature type="chain" id="PRO_5001786836" description="DUF4440 domain-containing protein" evidence="1">
    <location>
        <begin position="22"/>
        <end position="167"/>
    </location>
</feature>
<gene>
    <name evidence="3" type="ORF">IO89_10985</name>
</gene>
<dbReference type="InterPro" id="IPR027843">
    <property type="entry name" value="DUF4440"/>
</dbReference>
<evidence type="ECO:0000259" key="2">
    <source>
        <dbReference type="Pfam" id="PF14534"/>
    </source>
</evidence>
<protein>
    <recommendedName>
        <fullName evidence="2">DUF4440 domain-containing protein</fullName>
    </recommendedName>
</protein>
<dbReference type="STRING" id="421072.SAMN04488097_0068"/>
<proteinExistence type="predicted"/>
<dbReference type="OrthoDB" id="582586at2"/>
<sequence>MKNFKVIFSFILLMTSVLGFSQTDEKSIQAQVTQMVSDWNTHEFKNMDSYMTDDVEWVNIVGMWWKGRAEVKAAHQGNFGAFFKGVPFKQKSLKTRFLTKDVAVATLVSSVGEFFPPDGIDHGNNKMPASDDILTLVFVKQNGKWLIASGQNTVVDARAANNNSAKK</sequence>
<feature type="domain" description="DUF4440" evidence="2">
    <location>
        <begin position="28"/>
        <end position="147"/>
    </location>
</feature>
<organism evidence="3 4">
    <name type="scientific">Epilithonimonas lactis</name>
    <dbReference type="NCBI Taxonomy" id="421072"/>
    <lineage>
        <taxon>Bacteria</taxon>
        <taxon>Pseudomonadati</taxon>
        <taxon>Bacteroidota</taxon>
        <taxon>Flavobacteriia</taxon>
        <taxon>Flavobacteriales</taxon>
        <taxon>Weeksellaceae</taxon>
        <taxon>Chryseobacterium group</taxon>
        <taxon>Epilithonimonas</taxon>
    </lineage>
</organism>
<feature type="signal peptide" evidence="1">
    <location>
        <begin position="1"/>
        <end position="21"/>
    </location>
</feature>
<dbReference type="AlphaFoldDB" id="A0A085BE70"/>
<dbReference type="RefSeq" id="WP_034976306.1">
    <property type="nucleotide sequence ID" value="NZ_FOFI01000001.1"/>
</dbReference>
<dbReference type="Proteomes" id="UP000028623">
    <property type="component" value="Unassembled WGS sequence"/>
</dbReference>
<evidence type="ECO:0000313" key="4">
    <source>
        <dbReference type="Proteomes" id="UP000028623"/>
    </source>
</evidence>
<accession>A0A085BE70</accession>
<dbReference type="SUPFAM" id="SSF54427">
    <property type="entry name" value="NTF2-like"/>
    <property type="match status" value="1"/>
</dbReference>
<dbReference type="Gene3D" id="3.10.450.50">
    <property type="match status" value="1"/>
</dbReference>
<dbReference type="Pfam" id="PF14534">
    <property type="entry name" value="DUF4440"/>
    <property type="match status" value="1"/>
</dbReference>
<dbReference type="InterPro" id="IPR011944">
    <property type="entry name" value="Steroid_delta5-4_isomerase"/>
</dbReference>
<keyword evidence="1" id="KW-0732">Signal</keyword>
<evidence type="ECO:0000313" key="3">
    <source>
        <dbReference type="EMBL" id="KFC20765.1"/>
    </source>
</evidence>
<name>A0A085BE70_9FLAO</name>
<dbReference type="NCBIfam" id="TIGR02246">
    <property type="entry name" value="SgcJ/EcaC family oxidoreductase"/>
    <property type="match status" value="1"/>
</dbReference>
<dbReference type="eggNOG" id="COG4319">
    <property type="taxonomic scope" value="Bacteria"/>
</dbReference>